<organism evidence="7 8">
    <name type="scientific">Capronia epimyces CBS 606.96</name>
    <dbReference type="NCBI Taxonomy" id="1182542"/>
    <lineage>
        <taxon>Eukaryota</taxon>
        <taxon>Fungi</taxon>
        <taxon>Dikarya</taxon>
        <taxon>Ascomycota</taxon>
        <taxon>Pezizomycotina</taxon>
        <taxon>Eurotiomycetes</taxon>
        <taxon>Chaetothyriomycetidae</taxon>
        <taxon>Chaetothyriales</taxon>
        <taxon>Herpotrichiellaceae</taxon>
        <taxon>Capronia</taxon>
    </lineage>
</organism>
<evidence type="ECO:0000256" key="3">
    <source>
        <dbReference type="ARBA" id="ARBA00022989"/>
    </source>
</evidence>
<dbReference type="eggNOG" id="KOG2641">
    <property type="taxonomic scope" value="Eukaryota"/>
</dbReference>
<feature type="compositionally biased region" description="Basic and acidic residues" evidence="5">
    <location>
        <begin position="553"/>
        <end position="563"/>
    </location>
</feature>
<feature type="region of interest" description="Disordered" evidence="5">
    <location>
        <begin position="483"/>
        <end position="573"/>
    </location>
</feature>
<protein>
    <recommendedName>
        <fullName evidence="9">DUF300-domain-containing protein</fullName>
    </recommendedName>
</protein>
<feature type="region of interest" description="Disordered" evidence="5">
    <location>
        <begin position="375"/>
        <end position="422"/>
    </location>
</feature>
<feature type="transmembrane region" description="Helical" evidence="6">
    <location>
        <begin position="65"/>
        <end position="87"/>
    </location>
</feature>
<feature type="transmembrane region" description="Helical" evidence="6">
    <location>
        <begin position="29"/>
        <end position="53"/>
    </location>
</feature>
<evidence type="ECO:0000256" key="6">
    <source>
        <dbReference type="SAM" id="Phobius"/>
    </source>
</evidence>
<dbReference type="EMBL" id="AMGY01000001">
    <property type="protein sequence ID" value="EXJ92731.1"/>
    <property type="molecule type" value="Genomic_DNA"/>
</dbReference>
<dbReference type="PANTHER" id="PTHR23423">
    <property type="entry name" value="ORGANIC SOLUTE TRANSPORTER-RELATED"/>
    <property type="match status" value="1"/>
</dbReference>
<feature type="compositionally biased region" description="Low complexity" evidence="5">
    <location>
        <begin position="483"/>
        <end position="505"/>
    </location>
</feature>
<dbReference type="Pfam" id="PF03619">
    <property type="entry name" value="Solute_trans_a"/>
    <property type="match status" value="1"/>
</dbReference>
<reference evidence="7 8" key="1">
    <citation type="submission" date="2013-03" db="EMBL/GenBank/DDBJ databases">
        <title>The Genome Sequence of Capronia epimyces CBS 606.96.</title>
        <authorList>
            <consortium name="The Broad Institute Genomics Platform"/>
            <person name="Cuomo C."/>
            <person name="de Hoog S."/>
            <person name="Gorbushina A."/>
            <person name="Walker B."/>
            <person name="Young S.K."/>
            <person name="Zeng Q."/>
            <person name="Gargeya S."/>
            <person name="Fitzgerald M."/>
            <person name="Haas B."/>
            <person name="Abouelleil A."/>
            <person name="Allen A.W."/>
            <person name="Alvarado L."/>
            <person name="Arachchi H.M."/>
            <person name="Berlin A.M."/>
            <person name="Chapman S.B."/>
            <person name="Gainer-Dewar J."/>
            <person name="Goldberg J."/>
            <person name="Griggs A."/>
            <person name="Gujja S."/>
            <person name="Hansen M."/>
            <person name="Howarth C."/>
            <person name="Imamovic A."/>
            <person name="Ireland A."/>
            <person name="Larimer J."/>
            <person name="McCowan C."/>
            <person name="Murphy C."/>
            <person name="Pearson M."/>
            <person name="Poon T.W."/>
            <person name="Priest M."/>
            <person name="Roberts A."/>
            <person name="Saif S."/>
            <person name="Shea T."/>
            <person name="Sisk P."/>
            <person name="Sykes S."/>
            <person name="Wortman J."/>
            <person name="Nusbaum C."/>
            <person name="Birren B."/>
        </authorList>
    </citation>
    <scope>NUCLEOTIDE SEQUENCE [LARGE SCALE GENOMIC DNA]</scope>
    <source>
        <strain evidence="7 8">CBS 606.96</strain>
    </source>
</reference>
<feature type="transmembrane region" description="Helical" evidence="6">
    <location>
        <begin position="239"/>
        <end position="262"/>
    </location>
</feature>
<dbReference type="STRING" id="1182542.W9YTY7"/>
<evidence type="ECO:0000256" key="5">
    <source>
        <dbReference type="SAM" id="MobiDB-lite"/>
    </source>
</evidence>
<dbReference type="GO" id="GO:0016020">
    <property type="term" value="C:membrane"/>
    <property type="evidence" value="ECO:0007669"/>
    <property type="project" value="UniProtKB-SubCell"/>
</dbReference>
<dbReference type="AlphaFoldDB" id="W9YTY7"/>
<evidence type="ECO:0000313" key="7">
    <source>
        <dbReference type="EMBL" id="EXJ92731.1"/>
    </source>
</evidence>
<keyword evidence="2 6" id="KW-0812">Transmembrane</keyword>
<evidence type="ECO:0000256" key="4">
    <source>
        <dbReference type="ARBA" id="ARBA00023136"/>
    </source>
</evidence>
<feature type="transmembrane region" description="Helical" evidence="6">
    <location>
        <begin position="205"/>
        <end position="227"/>
    </location>
</feature>
<comment type="caution">
    <text evidence="7">The sequence shown here is derived from an EMBL/GenBank/DDBJ whole genome shotgun (WGS) entry which is preliminary data.</text>
</comment>
<dbReference type="Proteomes" id="UP000019478">
    <property type="component" value="Unassembled WGS sequence"/>
</dbReference>
<feature type="transmembrane region" description="Helical" evidence="6">
    <location>
        <begin position="282"/>
        <end position="303"/>
    </location>
</feature>
<feature type="transmembrane region" description="Helical" evidence="6">
    <location>
        <begin position="99"/>
        <end position="117"/>
    </location>
</feature>
<proteinExistence type="predicted"/>
<feature type="compositionally biased region" description="Gly residues" evidence="5">
    <location>
        <begin position="405"/>
        <end position="415"/>
    </location>
</feature>
<evidence type="ECO:0000313" key="8">
    <source>
        <dbReference type="Proteomes" id="UP000019478"/>
    </source>
</evidence>
<keyword evidence="3 6" id="KW-1133">Transmembrane helix</keyword>
<dbReference type="SMART" id="SM01417">
    <property type="entry name" value="Solute_trans_a"/>
    <property type="match status" value="1"/>
</dbReference>
<evidence type="ECO:0008006" key="9">
    <source>
        <dbReference type="Google" id="ProtNLM"/>
    </source>
</evidence>
<dbReference type="OrthoDB" id="5348404at2759"/>
<dbReference type="InterPro" id="IPR005178">
    <property type="entry name" value="Ostalpha/TMEM184C"/>
</dbReference>
<sequence length="573" mass="64898">MGWPVCNTTLEDMTISEDPIWHGYTFHRLGLWLGAIFTIIAVLVSFLLIFLHATHYLKPWEQRHIIRILFMVPVYAAVSLLSFYYYNHSIYFEVIRDCYEAFAIASFFSLLCAYVAPDLHQQKVYFRTITPRKWVWPMKYFQKCTGGAEKGWLRTPRSGLTWFNVIWVSIFQYCFIRVLFTIVAVITQALDRYCLESLSPAFSHIWIMVVESMAVTVAMYCLIQFYFQIKNDIRQHKPLLKVAAIKLVIFLSFWQTICISFLTSAGAVKATNHIQTPDIKVGIPALLLCIEMAIFAVFHVWAFSWKPYTLGSKEYMAETIAGEGERAYKGGFLGIKALFDAFNAWDMLKATGRAARWLFKGRKYRHTDSSYDLTRKDTQAGGRDNFGAEGQKLSSNSIFNTPTGYTGGAGGGGGSRPPHYINTGGAVEGGEADNLLANSQAMPMSRPPVARMDSDRGNGGAGHDYYDTSDIGLATSTYDDASYSRQHQYQQHQQYPPYHSQPQYRRYPEPSGVQETGVVTLATPYPETRPTGQPSRDNDHRVSMPYIAPPRSPDPRSRRDDTARGGYDSNNVF</sequence>
<dbReference type="HOGENOM" id="CLU_012923_5_1_1"/>
<feature type="transmembrane region" description="Helical" evidence="6">
    <location>
        <begin position="160"/>
        <end position="185"/>
    </location>
</feature>
<dbReference type="RefSeq" id="XP_007729621.1">
    <property type="nucleotide sequence ID" value="XM_007731431.1"/>
</dbReference>
<dbReference type="GeneID" id="19165421"/>
<keyword evidence="4 6" id="KW-0472">Membrane</keyword>
<name>W9YTY7_9EURO</name>
<accession>W9YTY7</accession>
<comment type="subcellular location">
    <subcellularLocation>
        <location evidence="1">Membrane</location>
        <topology evidence="1">Multi-pass membrane protein</topology>
    </subcellularLocation>
</comment>
<gene>
    <name evidence="7" type="ORF">A1O3_01283</name>
</gene>
<evidence type="ECO:0000256" key="2">
    <source>
        <dbReference type="ARBA" id="ARBA00022692"/>
    </source>
</evidence>
<evidence type="ECO:0000256" key="1">
    <source>
        <dbReference type="ARBA" id="ARBA00004141"/>
    </source>
</evidence>
<keyword evidence="8" id="KW-1185">Reference proteome</keyword>
<feature type="region of interest" description="Disordered" evidence="5">
    <location>
        <begin position="448"/>
        <end position="468"/>
    </location>
</feature>